<evidence type="ECO:0000256" key="1">
    <source>
        <dbReference type="ARBA" id="ARBA00022723"/>
    </source>
</evidence>
<dbReference type="SUPFAM" id="SSF103652">
    <property type="entry name" value="G protein-binding domain"/>
    <property type="match status" value="1"/>
</dbReference>
<dbReference type="GO" id="GO:0006897">
    <property type="term" value="P:endocytosis"/>
    <property type="evidence" value="ECO:0007669"/>
    <property type="project" value="InterPro"/>
</dbReference>
<dbReference type="CTD" id="37395"/>
<dbReference type="InterPro" id="IPR015390">
    <property type="entry name" value="Rabaptin_Rab5-bd_dom"/>
</dbReference>
<reference evidence="8" key="1">
    <citation type="submission" date="2025-08" db="UniProtKB">
        <authorList>
            <consortium name="RefSeq"/>
        </authorList>
    </citation>
    <scope>IDENTIFICATION</scope>
</reference>
<feature type="coiled-coil region" evidence="5">
    <location>
        <begin position="266"/>
        <end position="345"/>
    </location>
</feature>
<dbReference type="PROSITE" id="PS50178">
    <property type="entry name" value="ZF_FYVE"/>
    <property type="match status" value="1"/>
</dbReference>
<feature type="coiled-coil region" evidence="5">
    <location>
        <begin position="170"/>
        <end position="197"/>
    </location>
</feature>
<proteinExistence type="predicted"/>
<dbReference type="PANTHER" id="PTHR31179">
    <property type="entry name" value="RAB GTPASE-BINDING EFFECTOR PROTEIN"/>
    <property type="match status" value="1"/>
</dbReference>
<evidence type="ECO:0000313" key="8">
    <source>
        <dbReference type="RefSeq" id="XP_003746266.1"/>
    </source>
</evidence>
<dbReference type="Gene3D" id="1.20.5.730">
    <property type="entry name" value="Single helix bin"/>
    <property type="match status" value="1"/>
</dbReference>
<name>A0AAJ6QWG3_9ACAR</name>
<dbReference type="GO" id="GO:0008270">
    <property type="term" value="F:zinc ion binding"/>
    <property type="evidence" value="ECO:0007669"/>
    <property type="project" value="UniProtKB-KW"/>
</dbReference>
<keyword evidence="7" id="KW-1185">Reference proteome</keyword>
<feature type="coiled-coil region" evidence="5">
    <location>
        <begin position="88"/>
        <end position="144"/>
    </location>
</feature>
<dbReference type="Proteomes" id="UP000694867">
    <property type="component" value="Unplaced"/>
</dbReference>
<dbReference type="FunFam" id="1.20.5.730:FF:000005">
    <property type="entry name" value="RABaptiN (Rab effector)"/>
    <property type="match status" value="1"/>
</dbReference>
<organism evidence="7 8">
    <name type="scientific">Galendromus occidentalis</name>
    <name type="common">western predatory mite</name>
    <dbReference type="NCBI Taxonomy" id="34638"/>
    <lineage>
        <taxon>Eukaryota</taxon>
        <taxon>Metazoa</taxon>
        <taxon>Ecdysozoa</taxon>
        <taxon>Arthropoda</taxon>
        <taxon>Chelicerata</taxon>
        <taxon>Arachnida</taxon>
        <taxon>Acari</taxon>
        <taxon>Parasitiformes</taxon>
        <taxon>Mesostigmata</taxon>
        <taxon>Gamasina</taxon>
        <taxon>Phytoseioidea</taxon>
        <taxon>Phytoseiidae</taxon>
        <taxon>Typhlodrominae</taxon>
        <taxon>Galendromus</taxon>
    </lineage>
</organism>
<dbReference type="InterPro" id="IPR003914">
    <property type="entry name" value="Rabaptin"/>
</dbReference>
<dbReference type="Gene3D" id="3.30.40.10">
    <property type="entry name" value="Zinc/RING finger domain, C3HC4 (zinc finger)"/>
    <property type="match status" value="1"/>
</dbReference>
<evidence type="ECO:0000313" key="7">
    <source>
        <dbReference type="Proteomes" id="UP000694867"/>
    </source>
</evidence>
<evidence type="ECO:0000256" key="5">
    <source>
        <dbReference type="SAM" id="Coils"/>
    </source>
</evidence>
<keyword evidence="3" id="KW-0862">Zinc</keyword>
<evidence type="ECO:0000256" key="4">
    <source>
        <dbReference type="PROSITE-ProRule" id="PRU00091"/>
    </source>
</evidence>
<accession>A0AAJ6QWG3</accession>
<dbReference type="InterPro" id="IPR000306">
    <property type="entry name" value="Znf_FYVE"/>
</dbReference>
<dbReference type="SMART" id="SM00064">
    <property type="entry name" value="FYVE"/>
    <property type="match status" value="1"/>
</dbReference>
<dbReference type="AlphaFoldDB" id="A0AAJ6QWG3"/>
<keyword evidence="1" id="KW-0479">Metal-binding</keyword>
<keyword evidence="2 4" id="KW-0863">Zinc-finger</keyword>
<dbReference type="GeneID" id="100898904"/>
<feature type="domain" description="FYVE-type" evidence="6">
    <location>
        <begin position="382"/>
        <end position="438"/>
    </location>
</feature>
<dbReference type="GO" id="GO:0005096">
    <property type="term" value="F:GTPase activator activity"/>
    <property type="evidence" value="ECO:0007669"/>
    <property type="project" value="InterPro"/>
</dbReference>
<dbReference type="Pfam" id="PF09311">
    <property type="entry name" value="Rab5-bind"/>
    <property type="match status" value="1"/>
</dbReference>
<dbReference type="InterPro" id="IPR017455">
    <property type="entry name" value="Znf_FYVE-rel"/>
</dbReference>
<gene>
    <name evidence="8" type="primary">LOC100898904</name>
</gene>
<dbReference type="SUPFAM" id="SSF57903">
    <property type="entry name" value="FYVE/PHD zinc finger"/>
    <property type="match status" value="1"/>
</dbReference>
<dbReference type="KEGG" id="goe:100898904"/>
<dbReference type="InterPro" id="IPR013083">
    <property type="entry name" value="Znf_RING/FYVE/PHD"/>
</dbReference>
<dbReference type="PANTHER" id="PTHR31179:SF7">
    <property type="entry name" value="FYVE-TYPE DOMAIN-CONTAINING PROTEIN"/>
    <property type="match status" value="1"/>
</dbReference>
<keyword evidence="5" id="KW-0175">Coiled coil</keyword>
<dbReference type="CDD" id="cd15739">
    <property type="entry name" value="FYVE_RABE_unchar"/>
    <property type="match status" value="1"/>
</dbReference>
<dbReference type="RefSeq" id="XP_003746266.1">
    <property type="nucleotide sequence ID" value="XM_003746218.2"/>
</dbReference>
<sequence>MEGVSAAECGDASSDLDAFKKQMQSEFDAQRAALMQMFVAKEEELKIEQEKNFALLKQIEEFIGPAGLDLDESMRNAQKQTVLLRSVVKPMEDEIDVYKKRIEELESVLDSLRADCDKKRQNEKEELSKQLNEAAAETRSLAAKIETNEGLLLEMSVQLSGSDAAFRSELEKLNHQLARVEWQNRQLTEDNDRLLAKHVSRMEQRIKTESEPLPDVFEKAARMVEHDEALSTAFHNLQFEYLKLHEKMIESMVTWENAEGKLRAELLFLQEQQDEVQKERRSYEDTVNDELERKNLEVQRLRACEQELATTKVRAAELEVMEPLKHKFERENHELRCKVLALQRDLDNSEAVQKDFVKLSQSLQVELEKLRVCDGEVRFQHPDDVTECNSCKKHLSGKKPNCSHCGRIFCPTCVSKTIQSGPNRRSFNVCAVCHTLLDQKSAPYFSTQ</sequence>
<protein>
    <submittedName>
        <fullName evidence="8">Rab GTPase-binding effector protein 1</fullName>
    </submittedName>
</protein>
<evidence type="ECO:0000256" key="2">
    <source>
        <dbReference type="ARBA" id="ARBA00022771"/>
    </source>
</evidence>
<dbReference type="InterPro" id="IPR011011">
    <property type="entry name" value="Znf_FYVE_PHD"/>
</dbReference>
<evidence type="ECO:0000256" key="3">
    <source>
        <dbReference type="ARBA" id="ARBA00022833"/>
    </source>
</evidence>
<evidence type="ECO:0000259" key="6">
    <source>
        <dbReference type="PROSITE" id="PS50178"/>
    </source>
</evidence>
<dbReference type="Pfam" id="PF01363">
    <property type="entry name" value="FYVE"/>
    <property type="match status" value="1"/>
</dbReference>